<dbReference type="PANTHER" id="PTHR42718:SF47">
    <property type="entry name" value="METHYL VIOLOGEN RESISTANCE PROTEIN SMVA"/>
    <property type="match status" value="1"/>
</dbReference>
<evidence type="ECO:0000259" key="9">
    <source>
        <dbReference type="PROSITE" id="PS50850"/>
    </source>
</evidence>
<evidence type="ECO:0000256" key="7">
    <source>
        <dbReference type="ARBA" id="ARBA00023251"/>
    </source>
</evidence>
<feature type="transmembrane region" description="Helical" evidence="8">
    <location>
        <begin position="84"/>
        <end position="102"/>
    </location>
</feature>
<keyword evidence="5 8" id="KW-1133">Transmembrane helix</keyword>
<dbReference type="RefSeq" id="WP_010056279.1">
    <property type="nucleotide sequence ID" value="NZ_CP013739.1"/>
</dbReference>
<dbReference type="PROSITE" id="PS50850">
    <property type="entry name" value="MFS"/>
    <property type="match status" value="1"/>
</dbReference>
<geneLocation type="plasmid" evidence="10 11">
    <name>SGLP1</name>
</geneLocation>
<feature type="transmembrane region" description="Helical" evidence="8">
    <location>
        <begin position="336"/>
        <end position="355"/>
    </location>
</feature>
<dbReference type="Pfam" id="PF07690">
    <property type="entry name" value="MFS_1"/>
    <property type="match status" value="1"/>
</dbReference>
<dbReference type="GeneID" id="27787428"/>
<dbReference type="Gene3D" id="1.20.1720.10">
    <property type="entry name" value="Multidrug resistance protein D"/>
    <property type="match status" value="1"/>
</dbReference>
<evidence type="ECO:0000313" key="10">
    <source>
        <dbReference type="EMBL" id="ALU98434.1"/>
    </source>
</evidence>
<evidence type="ECO:0000256" key="8">
    <source>
        <dbReference type="SAM" id="Phobius"/>
    </source>
</evidence>
<proteinExistence type="predicted"/>
<feature type="transmembrane region" description="Helical" evidence="8">
    <location>
        <begin position="475"/>
        <end position="494"/>
    </location>
</feature>
<evidence type="ECO:0000256" key="5">
    <source>
        <dbReference type="ARBA" id="ARBA00022989"/>
    </source>
</evidence>
<dbReference type="InterPro" id="IPR036259">
    <property type="entry name" value="MFS_trans_sf"/>
</dbReference>
<dbReference type="InterPro" id="IPR020846">
    <property type="entry name" value="MFS_dom"/>
</dbReference>
<keyword evidence="6 8" id="KW-0472">Membrane</keyword>
<keyword evidence="2" id="KW-0813">Transport</keyword>
<evidence type="ECO:0000313" key="11">
    <source>
        <dbReference type="Proteomes" id="UP000064183"/>
    </source>
</evidence>
<feature type="transmembrane region" description="Helical" evidence="8">
    <location>
        <begin position="142"/>
        <end position="162"/>
    </location>
</feature>
<feature type="transmembrane region" description="Helical" evidence="8">
    <location>
        <begin position="16"/>
        <end position="40"/>
    </location>
</feature>
<name>A0A0U3M6Q4_STRGL</name>
<dbReference type="CDD" id="cd17321">
    <property type="entry name" value="MFS_MMR_MDR_like"/>
    <property type="match status" value="1"/>
</dbReference>
<accession>A0A0U3M6Q4</accession>
<feature type="transmembrane region" description="Helical" evidence="8">
    <location>
        <begin position="60"/>
        <end position="77"/>
    </location>
</feature>
<keyword evidence="3" id="KW-1003">Cell membrane</keyword>
<dbReference type="Gene3D" id="1.20.1250.20">
    <property type="entry name" value="MFS general substrate transporter like domains"/>
    <property type="match status" value="1"/>
</dbReference>
<dbReference type="KEGG" id="sgb:WQO_33840"/>
<dbReference type="GO" id="GO:0022857">
    <property type="term" value="F:transmembrane transporter activity"/>
    <property type="evidence" value="ECO:0007669"/>
    <property type="project" value="InterPro"/>
</dbReference>
<comment type="subcellular location">
    <subcellularLocation>
        <location evidence="1">Cell membrane</location>
        <topology evidence="1">Multi-pass membrane protein</topology>
    </subcellularLocation>
</comment>
<dbReference type="GO" id="GO:0046677">
    <property type="term" value="P:response to antibiotic"/>
    <property type="evidence" value="ECO:0007669"/>
    <property type="project" value="UniProtKB-KW"/>
</dbReference>
<feature type="transmembrane region" description="Helical" evidence="8">
    <location>
        <begin position="407"/>
        <end position="426"/>
    </location>
</feature>
<evidence type="ECO:0000256" key="2">
    <source>
        <dbReference type="ARBA" id="ARBA00022448"/>
    </source>
</evidence>
<dbReference type="Proteomes" id="UP000064183">
    <property type="component" value="Plasmid SGLP1"/>
</dbReference>
<feature type="transmembrane region" description="Helical" evidence="8">
    <location>
        <begin position="168"/>
        <end position="192"/>
    </location>
</feature>
<keyword evidence="4 8" id="KW-0812">Transmembrane</keyword>
<keyword evidence="7" id="KW-0046">Antibiotic resistance</keyword>
<dbReference type="InterPro" id="IPR011701">
    <property type="entry name" value="MFS"/>
</dbReference>
<dbReference type="SUPFAM" id="SSF103473">
    <property type="entry name" value="MFS general substrate transporter"/>
    <property type="match status" value="1"/>
</dbReference>
<organism evidence="10 11">
    <name type="scientific">Streptomyces globisporus C-1027</name>
    <dbReference type="NCBI Taxonomy" id="1172567"/>
    <lineage>
        <taxon>Bacteria</taxon>
        <taxon>Bacillati</taxon>
        <taxon>Actinomycetota</taxon>
        <taxon>Actinomycetes</taxon>
        <taxon>Kitasatosporales</taxon>
        <taxon>Streptomycetaceae</taxon>
        <taxon>Streptomyces</taxon>
    </lineage>
</organism>
<reference evidence="10 11" key="1">
    <citation type="journal article" date="2012" name="J. Bacteriol.">
        <title>Draft genome sequence of Streptomyces globisporus C-1027, which produces an antitumor antibiotic consisting of a nine-membered enediyne with a chromoprotein.</title>
        <authorList>
            <person name="Wang L."/>
            <person name="Wang S."/>
            <person name="He Q."/>
            <person name="Yu T."/>
            <person name="Li Q."/>
            <person name="Hong B."/>
        </authorList>
    </citation>
    <scope>NUCLEOTIDE SEQUENCE [LARGE SCALE GENOMIC DNA]</scope>
    <source>
        <strain evidence="10 11">C-1027</strain>
        <plasmid evidence="10 11">SGLP1</plasmid>
    </source>
</reference>
<feature type="transmembrane region" description="Helical" evidence="8">
    <location>
        <begin position="233"/>
        <end position="250"/>
    </location>
</feature>
<evidence type="ECO:0000256" key="4">
    <source>
        <dbReference type="ARBA" id="ARBA00022692"/>
    </source>
</evidence>
<gene>
    <name evidence="10" type="ORF">WQO_33840</name>
</gene>
<dbReference type="EMBL" id="CP013739">
    <property type="protein sequence ID" value="ALU98434.1"/>
    <property type="molecule type" value="Genomic_DNA"/>
</dbReference>
<feature type="transmembrane region" description="Helical" evidence="8">
    <location>
        <begin position="271"/>
        <end position="296"/>
    </location>
</feature>
<feature type="domain" description="Major facilitator superfamily (MFS) profile" evidence="9">
    <location>
        <begin position="18"/>
        <end position="499"/>
    </location>
</feature>
<dbReference type="AlphaFoldDB" id="A0A0U3M6Q4"/>
<feature type="transmembrane region" description="Helical" evidence="8">
    <location>
        <begin position="204"/>
        <end position="221"/>
    </location>
</feature>
<keyword evidence="10" id="KW-0614">Plasmid</keyword>
<evidence type="ECO:0000256" key="3">
    <source>
        <dbReference type="ARBA" id="ARBA00022475"/>
    </source>
</evidence>
<feature type="transmembrane region" description="Helical" evidence="8">
    <location>
        <begin position="361"/>
        <end position="386"/>
    </location>
</feature>
<dbReference type="GO" id="GO:0005886">
    <property type="term" value="C:plasma membrane"/>
    <property type="evidence" value="ECO:0007669"/>
    <property type="project" value="UniProtKB-SubCell"/>
</dbReference>
<dbReference type="PANTHER" id="PTHR42718">
    <property type="entry name" value="MAJOR FACILITATOR SUPERFAMILY MULTIDRUG TRANSPORTER MFSC"/>
    <property type="match status" value="1"/>
</dbReference>
<feature type="transmembrane region" description="Helical" evidence="8">
    <location>
        <begin position="108"/>
        <end position="130"/>
    </location>
</feature>
<sequence length="521" mass="52953">MTAVKEPTSRAGRREWIALVVLSLPTMLLMLDINVLMLALPQLSEDLGASSTQQLWITDIYGFAIAGFLVTMGTLGDRIGRRRLLLGGAAVFAVVSVVAAFSDSAAMLVVSRAVLGVAGATVMPSTLALISNMFEDPKERGTAIAMWASAMMAGVALGPAVGGLVLAAFWWGSVFLIAVPVMLLVVVTGPVLLTESRDPDAGRLDLLSAGLSLATVLPVIYGLKELARTGWDPLAAGAVVLGVIFGALFVQRQRRLADPMLDLGLFADRTLRAGLTVSLVNAVIMGGTGLMVALYLQTIAGHSPLAAGLWLLIPACMLVVGVQLSNLLAQRMPPSRVLLGGLLIAAVGQLLITQVDTEDTALLIAATTLIYFGASPVGPITTGAIMGAAPPEKAGAASSLSATGGEFGVALGIAGLGSLGTVVYSAGVEVPDAAGPADADAAQESIAGALHTAGQLAPGSADALLDSARAAFTSGVQSVAAVCAVFSLALAVLIGTRLRDISAMDHGHGEEPAENDAQPAT</sequence>
<evidence type="ECO:0000256" key="1">
    <source>
        <dbReference type="ARBA" id="ARBA00004651"/>
    </source>
</evidence>
<feature type="transmembrane region" description="Helical" evidence="8">
    <location>
        <begin position="308"/>
        <end position="329"/>
    </location>
</feature>
<evidence type="ECO:0000256" key="6">
    <source>
        <dbReference type="ARBA" id="ARBA00023136"/>
    </source>
</evidence>
<protein>
    <submittedName>
        <fullName evidence="10">MFS transporter</fullName>
    </submittedName>
</protein>